<dbReference type="AlphaFoldDB" id="A0A1X2GID0"/>
<reference evidence="17 18" key="1">
    <citation type="submission" date="2016-07" db="EMBL/GenBank/DDBJ databases">
        <title>Pervasive Adenine N6-methylation of Active Genes in Fungi.</title>
        <authorList>
            <consortium name="DOE Joint Genome Institute"/>
            <person name="Mondo S.J."/>
            <person name="Dannebaum R.O."/>
            <person name="Kuo R.C."/>
            <person name="Labutti K."/>
            <person name="Haridas S."/>
            <person name="Kuo A."/>
            <person name="Salamov A."/>
            <person name="Ahrendt S.R."/>
            <person name="Lipzen A."/>
            <person name="Sullivan W."/>
            <person name="Andreopoulos W.B."/>
            <person name="Clum A."/>
            <person name="Lindquist E."/>
            <person name="Daum C."/>
            <person name="Ramamoorthy G.K."/>
            <person name="Gryganskyi A."/>
            <person name="Culley D."/>
            <person name="Magnuson J.K."/>
            <person name="James T.Y."/>
            <person name="O'Malley M.A."/>
            <person name="Stajich J.E."/>
            <person name="Spatafora J.W."/>
            <person name="Visel A."/>
            <person name="Grigoriev I.V."/>
        </authorList>
    </citation>
    <scope>NUCLEOTIDE SEQUENCE [LARGE SCALE GENOMIC DNA]</scope>
    <source>
        <strain evidence="17 18">NRRL 3301</strain>
    </source>
</reference>
<keyword evidence="12" id="KW-0472">Membrane</keyword>
<name>A0A1X2GID0_9FUNG</name>
<evidence type="ECO:0000256" key="11">
    <source>
        <dbReference type="ARBA" id="ARBA00023098"/>
    </source>
</evidence>
<keyword evidence="9" id="KW-0442">Lipid degradation</keyword>
<evidence type="ECO:0000256" key="14">
    <source>
        <dbReference type="ARBA" id="ARBA00026104"/>
    </source>
</evidence>
<sequence length="452" mass="51086">MDDISDRDATSQLPPRDRLDDDATDPFTSWSTASSIDTAAPESGQPASSSTHPVAACNNKNKQCLTDKARKKAKHLISSVNFGDKRFGLQWMHDTFEEVALAHPIADHLIGLAVTRETQAMVRSIITLANSFGQGFKVTSIELVKAMLVLERFYRRVPKKHIPEETNEQYVVDVSNHYFRYALISYGWRGLVYLGSYGQLIRSRGKARSNRSAILNYLHLDPRDLLGYEYGLRQGAAFQPSYFVAVDRQRNTIVLSIRGTWSLYDAITDLVCYYVPWRGGLVHSGMLASAQWFFVNIVPQIFRYIHLHQDEIRGFVITGHSLGGGCASLLTMMVSEQIHELRRLANNPDFQLQCYSYAPVALVSYELACRYDDYVQSFIVQDDIVGRLSYGTAMKLKELVLDTVSAYEGFGGVGRILISKKSRDLFYDILAKCRSRIFDTNRQSDDDPPLVE</sequence>
<dbReference type="EC" id="3.1.1.116" evidence="14"/>
<dbReference type="SUPFAM" id="SSF53474">
    <property type="entry name" value="alpha/beta-Hydrolases"/>
    <property type="match status" value="1"/>
</dbReference>
<evidence type="ECO:0000256" key="6">
    <source>
        <dbReference type="ARBA" id="ARBA00022723"/>
    </source>
</evidence>
<evidence type="ECO:0000256" key="9">
    <source>
        <dbReference type="ARBA" id="ARBA00022963"/>
    </source>
</evidence>
<dbReference type="Pfam" id="PF01764">
    <property type="entry name" value="Lipase_3"/>
    <property type="match status" value="1"/>
</dbReference>
<dbReference type="PANTHER" id="PTHR45792:SF8">
    <property type="entry name" value="DIACYLGLYCEROL LIPASE-ALPHA"/>
    <property type="match status" value="1"/>
</dbReference>
<comment type="catalytic activity">
    <reaction evidence="13">
        <text>a 1,2-diacyl-sn-glycerol + H2O = a 2-acylglycerol + a fatty acid + H(+)</text>
        <dbReference type="Rhea" id="RHEA:33275"/>
        <dbReference type="ChEBI" id="CHEBI:15377"/>
        <dbReference type="ChEBI" id="CHEBI:15378"/>
        <dbReference type="ChEBI" id="CHEBI:17389"/>
        <dbReference type="ChEBI" id="CHEBI:17815"/>
        <dbReference type="ChEBI" id="CHEBI:28868"/>
        <dbReference type="EC" id="3.1.1.116"/>
    </reaction>
    <physiologicalReaction direction="left-to-right" evidence="13">
        <dbReference type="Rhea" id="RHEA:33276"/>
    </physiologicalReaction>
</comment>
<dbReference type="GO" id="GO:0016042">
    <property type="term" value="P:lipid catabolic process"/>
    <property type="evidence" value="ECO:0007669"/>
    <property type="project" value="UniProtKB-KW"/>
</dbReference>
<evidence type="ECO:0000256" key="3">
    <source>
        <dbReference type="ARBA" id="ARBA00022475"/>
    </source>
</evidence>
<organism evidence="17 18">
    <name type="scientific">Hesseltinella vesiculosa</name>
    <dbReference type="NCBI Taxonomy" id="101127"/>
    <lineage>
        <taxon>Eukaryota</taxon>
        <taxon>Fungi</taxon>
        <taxon>Fungi incertae sedis</taxon>
        <taxon>Mucoromycota</taxon>
        <taxon>Mucoromycotina</taxon>
        <taxon>Mucoromycetes</taxon>
        <taxon>Mucorales</taxon>
        <taxon>Cunninghamellaceae</taxon>
        <taxon>Hesseltinella</taxon>
    </lineage>
</organism>
<dbReference type="CDD" id="cd00519">
    <property type="entry name" value="Lipase_3"/>
    <property type="match status" value="1"/>
</dbReference>
<dbReference type="GO" id="GO:0005886">
    <property type="term" value="C:plasma membrane"/>
    <property type="evidence" value="ECO:0007669"/>
    <property type="project" value="UniProtKB-SubCell"/>
</dbReference>
<comment type="cofactor">
    <cofactor evidence="1">
        <name>Ca(2+)</name>
        <dbReference type="ChEBI" id="CHEBI:29108"/>
    </cofactor>
</comment>
<dbReference type="InterPro" id="IPR029058">
    <property type="entry name" value="AB_hydrolase_fold"/>
</dbReference>
<evidence type="ECO:0000256" key="15">
    <source>
        <dbReference type="SAM" id="MobiDB-lite"/>
    </source>
</evidence>
<keyword evidence="8" id="KW-0106">Calcium</keyword>
<feature type="domain" description="Fungal lipase-type" evidence="16">
    <location>
        <begin position="254"/>
        <end position="389"/>
    </location>
</feature>
<evidence type="ECO:0000256" key="4">
    <source>
        <dbReference type="ARBA" id="ARBA00022553"/>
    </source>
</evidence>
<proteinExistence type="predicted"/>
<feature type="region of interest" description="Disordered" evidence="15">
    <location>
        <begin position="1"/>
        <end position="55"/>
    </location>
</feature>
<evidence type="ECO:0000259" key="16">
    <source>
        <dbReference type="Pfam" id="PF01764"/>
    </source>
</evidence>
<comment type="subcellular location">
    <subcellularLocation>
        <location evidence="2">Cell membrane</location>
        <topology evidence="2">Multi-pass membrane protein</topology>
    </subcellularLocation>
</comment>
<gene>
    <name evidence="17" type="ORF">DM01DRAFT_1286935</name>
</gene>
<dbReference type="PANTHER" id="PTHR45792">
    <property type="entry name" value="DIACYLGLYCEROL LIPASE HOMOLOG-RELATED"/>
    <property type="match status" value="1"/>
</dbReference>
<keyword evidence="7 17" id="KW-0378">Hydrolase</keyword>
<dbReference type="OrthoDB" id="438440at2759"/>
<evidence type="ECO:0000256" key="10">
    <source>
        <dbReference type="ARBA" id="ARBA00022989"/>
    </source>
</evidence>
<protein>
    <recommendedName>
        <fullName evidence="14">sn-1-specific diacylglycerol lipase</fullName>
        <ecNumber evidence="14">3.1.1.116</ecNumber>
    </recommendedName>
</protein>
<feature type="compositionally biased region" description="Basic and acidic residues" evidence="15">
    <location>
        <begin position="1"/>
        <end position="21"/>
    </location>
</feature>
<evidence type="ECO:0000256" key="8">
    <source>
        <dbReference type="ARBA" id="ARBA00022837"/>
    </source>
</evidence>
<accession>A0A1X2GID0</accession>
<keyword evidence="10" id="KW-1133">Transmembrane helix</keyword>
<dbReference type="EMBL" id="MCGT01000013">
    <property type="protein sequence ID" value="ORX54513.1"/>
    <property type="molecule type" value="Genomic_DNA"/>
</dbReference>
<keyword evidence="3" id="KW-1003">Cell membrane</keyword>
<evidence type="ECO:0000256" key="13">
    <source>
        <dbReference type="ARBA" id="ARBA00024531"/>
    </source>
</evidence>
<dbReference type="InterPro" id="IPR052214">
    <property type="entry name" value="DAG_Lipase-Related"/>
</dbReference>
<dbReference type="Gene3D" id="3.40.50.1820">
    <property type="entry name" value="alpha/beta hydrolase"/>
    <property type="match status" value="1"/>
</dbReference>
<keyword evidence="6" id="KW-0479">Metal-binding</keyword>
<dbReference type="InterPro" id="IPR002921">
    <property type="entry name" value="Fungal_lipase-type"/>
</dbReference>
<comment type="caution">
    <text evidence="17">The sequence shown here is derived from an EMBL/GenBank/DDBJ whole genome shotgun (WGS) entry which is preliminary data.</text>
</comment>
<keyword evidence="5" id="KW-0812">Transmembrane</keyword>
<dbReference type="Proteomes" id="UP000242146">
    <property type="component" value="Unassembled WGS sequence"/>
</dbReference>
<keyword evidence="4" id="KW-0597">Phosphoprotein</keyword>
<feature type="compositionally biased region" description="Polar residues" evidence="15">
    <location>
        <begin position="45"/>
        <end position="55"/>
    </location>
</feature>
<keyword evidence="11" id="KW-0443">Lipid metabolism</keyword>
<keyword evidence="18" id="KW-1185">Reference proteome</keyword>
<dbReference type="GO" id="GO:0046872">
    <property type="term" value="F:metal ion binding"/>
    <property type="evidence" value="ECO:0007669"/>
    <property type="project" value="UniProtKB-KW"/>
</dbReference>
<evidence type="ECO:0000313" key="18">
    <source>
        <dbReference type="Proteomes" id="UP000242146"/>
    </source>
</evidence>
<evidence type="ECO:0000256" key="5">
    <source>
        <dbReference type="ARBA" id="ARBA00022692"/>
    </source>
</evidence>
<evidence type="ECO:0000256" key="12">
    <source>
        <dbReference type="ARBA" id="ARBA00023136"/>
    </source>
</evidence>
<evidence type="ECO:0000256" key="2">
    <source>
        <dbReference type="ARBA" id="ARBA00004651"/>
    </source>
</evidence>
<feature type="compositionally biased region" description="Polar residues" evidence="15">
    <location>
        <begin position="26"/>
        <end position="37"/>
    </location>
</feature>
<dbReference type="GO" id="GO:0016298">
    <property type="term" value="F:lipase activity"/>
    <property type="evidence" value="ECO:0007669"/>
    <property type="project" value="TreeGrafter"/>
</dbReference>
<evidence type="ECO:0000313" key="17">
    <source>
        <dbReference type="EMBL" id="ORX54513.1"/>
    </source>
</evidence>
<evidence type="ECO:0000256" key="1">
    <source>
        <dbReference type="ARBA" id="ARBA00001913"/>
    </source>
</evidence>
<evidence type="ECO:0000256" key="7">
    <source>
        <dbReference type="ARBA" id="ARBA00022801"/>
    </source>
</evidence>